<name>A0A8S2ZK97_9BILA</name>
<dbReference type="Proteomes" id="UP000681720">
    <property type="component" value="Unassembled WGS sequence"/>
</dbReference>
<dbReference type="Proteomes" id="UP000676336">
    <property type="component" value="Unassembled WGS sequence"/>
</dbReference>
<comment type="caution">
    <text evidence="2">The sequence shown here is derived from an EMBL/GenBank/DDBJ whole genome shotgun (WGS) entry which is preliminary data.</text>
</comment>
<reference evidence="2" key="1">
    <citation type="submission" date="2021-02" db="EMBL/GenBank/DDBJ databases">
        <authorList>
            <person name="Nowell W R."/>
        </authorList>
    </citation>
    <scope>NUCLEOTIDE SEQUENCE</scope>
</reference>
<evidence type="ECO:0000313" key="1">
    <source>
        <dbReference type="EMBL" id="CAF4515275.1"/>
    </source>
</evidence>
<organism evidence="2 3">
    <name type="scientific">Rotaria magnacalcarata</name>
    <dbReference type="NCBI Taxonomy" id="392030"/>
    <lineage>
        <taxon>Eukaryota</taxon>
        <taxon>Metazoa</taxon>
        <taxon>Spiralia</taxon>
        <taxon>Gnathifera</taxon>
        <taxon>Rotifera</taxon>
        <taxon>Eurotatoria</taxon>
        <taxon>Bdelloidea</taxon>
        <taxon>Philodinida</taxon>
        <taxon>Philodinidae</taxon>
        <taxon>Rotaria</taxon>
    </lineage>
</organism>
<sequence length="81" mass="9127">AVVDDVYKQNKTIGQSQYLLYDNDIVPSRETLLSLLLDIKSSSIEFNLSYEKLPVNVTVTSDEHNSSIEFQCQPSMSTGRI</sequence>
<proteinExistence type="predicted"/>
<feature type="non-terminal residue" evidence="2">
    <location>
        <position position="81"/>
    </location>
</feature>
<accession>A0A8S2ZK97</accession>
<evidence type="ECO:0000313" key="2">
    <source>
        <dbReference type="EMBL" id="CAF4649303.1"/>
    </source>
</evidence>
<evidence type="ECO:0000313" key="3">
    <source>
        <dbReference type="Proteomes" id="UP000681720"/>
    </source>
</evidence>
<dbReference type="EMBL" id="CAJOBI010085085">
    <property type="protein sequence ID" value="CAF4515275.1"/>
    <property type="molecule type" value="Genomic_DNA"/>
</dbReference>
<dbReference type="AlphaFoldDB" id="A0A8S2ZK97"/>
<gene>
    <name evidence="2" type="ORF">GIL414_LOCUS40985</name>
    <name evidence="1" type="ORF">SMN809_LOCUS35554</name>
</gene>
<feature type="non-terminal residue" evidence="2">
    <location>
        <position position="1"/>
    </location>
</feature>
<dbReference type="EMBL" id="CAJOBJ010114976">
    <property type="protein sequence ID" value="CAF4649303.1"/>
    <property type="molecule type" value="Genomic_DNA"/>
</dbReference>
<protein>
    <submittedName>
        <fullName evidence="2">Uncharacterized protein</fullName>
    </submittedName>
</protein>